<dbReference type="RefSeq" id="WP_083560909.1">
    <property type="nucleotide sequence ID" value="NZ_AQQV01000001.1"/>
</dbReference>
<evidence type="ECO:0000256" key="1">
    <source>
        <dbReference type="ARBA" id="ARBA00000966"/>
    </source>
</evidence>
<dbReference type="AlphaFoldDB" id="A0A1Y1SK20"/>
<dbReference type="STRING" id="1317117.ATO7_07110"/>
<dbReference type="NCBIfam" id="NF008305">
    <property type="entry name" value="PRK11097.1"/>
    <property type="match status" value="1"/>
</dbReference>
<accession>A0A1Y1SK20</accession>
<evidence type="ECO:0000313" key="12">
    <source>
        <dbReference type="Proteomes" id="UP000192342"/>
    </source>
</evidence>
<dbReference type="InterPro" id="IPR002037">
    <property type="entry name" value="Glyco_hydro_8"/>
</dbReference>
<dbReference type="InterPro" id="IPR019834">
    <property type="entry name" value="Glyco_hydro_8_CS"/>
</dbReference>
<evidence type="ECO:0000256" key="4">
    <source>
        <dbReference type="ARBA" id="ARBA00022801"/>
    </source>
</evidence>
<evidence type="ECO:0000313" key="11">
    <source>
        <dbReference type="EMBL" id="ORE89631.1"/>
    </source>
</evidence>
<keyword evidence="3 10" id="KW-0732">Signal</keyword>
<dbReference type="GO" id="GO:0030245">
    <property type="term" value="P:cellulose catabolic process"/>
    <property type="evidence" value="ECO:0007669"/>
    <property type="project" value="UniProtKB-KW"/>
</dbReference>
<evidence type="ECO:0000256" key="2">
    <source>
        <dbReference type="ARBA" id="ARBA00009209"/>
    </source>
</evidence>
<dbReference type="Pfam" id="PF01270">
    <property type="entry name" value="Glyco_hydro_8"/>
    <property type="match status" value="1"/>
</dbReference>
<dbReference type="Gene3D" id="1.50.10.10">
    <property type="match status" value="1"/>
</dbReference>
<comment type="similarity">
    <text evidence="2 9">Belongs to the glycosyl hydrolase 8 (cellulase D) family.</text>
</comment>
<keyword evidence="5" id="KW-0136">Cellulose degradation</keyword>
<comment type="caution">
    <text evidence="11">The sequence shown here is derived from an EMBL/GenBank/DDBJ whole genome shotgun (WGS) entry which is preliminary data.</text>
</comment>
<dbReference type="EMBL" id="AQQV01000001">
    <property type="protein sequence ID" value="ORE89631.1"/>
    <property type="molecule type" value="Genomic_DNA"/>
</dbReference>
<keyword evidence="12" id="KW-1185">Reference proteome</keyword>
<reference evidence="11 12" key="1">
    <citation type="submission" date="2013-04" db="EMBL/GenBank/DDBJ databases">
        <title>Oceanococcus atlanticus 22II-S10r2 Genome Sequencing.</title>
        <authorList>
            <person name="Lai Q."/>
            <person name="Li G."/>
            <person name="Shao Z."/>
        </authorList>
    </citation>
    <scope>NUCLEOTIDE SEQUENCE [LARGE SCALE GENOMIC DNA]</scope>
    <source>
        <strain evidence="11 12">22II-S10r2</strain>
    </source>
</reference>
<organism evidence="11 12">
    <name type="scientific">Oceanococcus atlanticus</name>
    <dbReference type="NCBI Taxonomy" id="1317117"/>
    <lineage>
        <taxon>Bacteria</taxon>
        <taxon>Pseudomonadati</taxon>
        <taxon>Pseudomonadota</taxon>
        <taxon>Gammaproteobacteria</taxon>
        <taxon>Chromatiales</taxon>
        <taxon>Oceanococcaceae</taxon>
        <taxon>Oceanococcus</taxon>
    </lineage>
</organism>
<dbReference type="PROSITE" id="PS00812">
    <property type="entry name" value="GLYCOSYL_HYDROL_F8"/>
    <property type="match status" value="1"/>
</dbReference>
<dbReference type="OrthoDB" id="9766708at2"/>
<dbReference type="PRINTS" id="PR00735">
    <property type="entry name" value="GLHYDRLASE8"/>
</dbReference>
<dbReference type="SUPFAM" id="SSF48208">
    <property type="entry name" value="Six-hairpin glycosidases"/>
    <property type="match status" value="1"/>
</dbReference>
<evidence type="ECO:0000256" key="9">
    <source>
        <dbReference type="RuleBase" id="RU361167"/>
    </source>
</evidence>
<feature type="signal peptide" evidence="10">
    <location>
        <begin position="1"/>
        <end position="22"/>
    </location>
</feature>
<sequence length="364" mass="40778">MSAIRAIYLTLGLLMFSFTAQAQWPLWSAFKAGFVQDDGRVVDWTGDGRTVSEGQAYALFFALVAGDREQFGRILTWLENNLANGDLSTHLPAWVWGRDAETDNWRVLDANSASDADMFIAYSLLEAGRLWKVPSYTELGRKVLDQLSTQCIRTLEAQTVLLPAPNGFLTSTGVRLNPSYLPLFQMRRFALLDQRWNDIAQHAVAMIAAGSPRGLPPDWVEVTAQGFRPDAQTGTLGSYDAIRVYLWAAMQIPDDPISQDLLAVMTPVVRYLRPLGYMPERWDVATGWKDGIGPPGFDAVMAMFSEAAGARSLSKRFDQRVAAVRQGEMLGQPARYYDQVLALFAEGYRYKRFRFNQRGELVLP</sequence>
<dbReference type="InterPro" id="IPR012341">
    <property type="entry name" value="6hp_glycosidase-like_sf"/>
</dbReference>
<name>A0A1Y1SK20_9GAMM</name>
<comment type="catalytic activity">
    <reaction evidence="1">
        <text>Endohydrolysis of (1-&gt;4)-beta-D-glucosidic linkages in cellulose, lichenin and cereal beta-D-glucans.</text>
        <dbReference type="EC" id="3.2.1.4"/>
    </reaction>
</comment>
<keyword evidence="6 9" id="KW-0326">Glycosidase</keyword>
<evidence type="ECO:0000256" key="6">
    <source>
        <dbReference type="ARBA" id="ARBA00023295"/>
    </source>
</evidence>
<keyword evidence="4 9" id="KW-0378">Hydrolase</keyword>
<gene>
    <name evidence="11" type="ORF">ATO7_07110</name>
</gene>
<proteinExistence type="inferred from homology"/>
<keyword evidence="7 9" id="KW-0624">Polysaccharide degradation</keyword>
<evidence type="ECO:0000256" key="5">
    <source>
        <dbReference type="ARBA" id="ARBA00023001"/>
    </source>
</evidence>
<evidence type="ECO:0000256" key="8">
    <source>
        <dbReference type="PROSITE-ProRule" id="PRU10058"/>
    </source>
</evidence>
<dbReference type="GO" id="GO:0008810">
    <property type="term" value="F:cellulase activity"/>
    <property type="evidence" value="ECO:0007669"/>
    <property type="project" value="UniProtKB-EC"/>
</dbReference>
<dbReference type="Proteomes" id="UP000192342">
    <property type="component" value="Unassembled WGS sequence"/>
</dbReference>
<protein>
    <recommendedName>
        <fullName evidence="9">Glucanase</fullName>
        <ecNumber evidence="9">3.2.1.-</ecNumber>
    </recommendedName>
</protein>
<dbReference type="InterPro" id="IPR008928">
    <property type="entry name" value="6-hairpin_glycosidase_sf"/>
</dbReference>
<feature type="active site" description="Nucleophile" evidence="8">
    <location>
        <position position="115"/>
    </location>
</feature>
<keyword evidence="7 9" id="KW-0119">Carbohydrate metabolism</keyword>
<dbReference type="EC" id="3.2.1.-" evidence="9"/>
<feature type="chain" id="PRO_5012801842" description="Glucanase" evidence="10">
    <location>
        <begin position="23"/>
        <end position="364"/>
    </location>
</feature>
<evidence type="ECO:0000256" key="10">
    <source>
        <dbReference type="SAM" id="SignalP"/>
    </source>
</evidence>
<evidence type="ECO:0000256" key="3">
    <source>
        <dbReference type="ARBA" id="ARBA00022729"/>
    </source>
</evidence>
<evidence type="ECO:0000256" key="7">
    <source>
        <dbReference type="ARBA" id="ARBA00023326"/>
    </source>
</evidence>